<dbReference type="OrthoDB" id="21336at10239"/>
<reference evidence="2 3" key="7">
    <citation type="journal article" date="2000" name="Virology">
        <title>Characterization of a beta-1,3-glucanase encoded by chlorella virus PBCV-1.</title>
        <authorList>
            <person name="Sun L."/>
            <person name="Gurnon J.R."/>
            <person name="Adams B.J."/>
            <person name="Graves M.V."/>
            <person name="Van Etten J.L."/>
        </authorList>
    </citation>
    <scope>NUCLEOTIDE SEQUENCE [LARGE SCALE GENOMIC DNA]</scope>
</reference>
<dbReference type="EMBL" id="JF411744">
    <property type="protein sequence ID" value="AAC96790.2"/>
    <property type="molecule type" value="Genomic_DNA"/>
</dbReference>
<dbReference type="Pfam" id="PF07463">
    <property type="entry name" value="NUMOD4"/>
    <property type="match status" value="1"/>
</dbReference>
<dbReference type="GeneID" id="918028"/>
<feature type="domain" description="HNH nuclease" evidence="1">
    <location>
        <begin position="53"/>
        <end position="104"/>
    </location>
</feature>
<reference evidence="2 3" key="2">
    <citation type="journal article" date="1995" name="Virology">
        <title>Analysis of 43 kb of the Chlorella virus PBCV-1 330-kb genome: map positions 45 to 88.</title>
        <authorList>
            <person name="Li Y."/>
            <person name="Lu Z."/>
            <person name="Burbank D.E."/>
            <person name="Kutish G.F."/>
            <person name="Rock D.L."/>
            <person name="Van Etten J.L."/>
        </authorList>
    </citation>
    <scope>NUCLEOTIDE SEQUENCE [LARGE SCALE GENOMIC DNA]</scope>
</reference>
<reference evidence="2 3" key="3">
    <citation type="journal article" date="1996" name="Virology">
        <title>Analysis of 94 kb of the chlorella virus PBCV-1 330-kb genome: map positions 88 to 182.</title>
        <authorList>
            <person name="Lu Z."/>
            <person name="Li Y."/>
            <person name="Que Q."/>
            <person name="Kutish G.F."/>
            <person name="Rock D.L."/>
            <person name="Van Etten J.L."/>
        </authorList>
    </citation>
    <scope>NUCLEOTIDE SEQUENCE [LARGE SCALE GENOMIC DNA]</scope>
</reference>
<organismHost>
    <name type="scientific">Chlorella</name>
    <dbReference type="NCBI Taxonomy" id="3071"/>
</organismHost>
<dbReference type="SUPFAM" id="SSF54060">
    <property type="entry name" value="His-Me finger endonucleases"/>
    <property type="match status" value="2"/>
</dbReference>
<accession>Q98474</accession>
<reference evidence="2 3" key="8">
    <citation type="journal article" date="2010" name="J. Virol.">
        <title>Microarray analysis of Paramecium bursaria chlorella virus 1 transcription.</title>
        <authorList>
            <person name="Yanai-Balser G.M."/>
            <person name="Duncan G.A."/>
            <person name="Eudy J.D."/>
            <person name="Wang D."/>
            <person name="Li X."/>
            <person name="Agarkova I.V."/>
            <person name="Dunigan D.D."/>
            <person name="Van Etten J.L."/>
        </authorList>
    </citation>
    <scope>NUCLEOTIDE SEQUENCE [LARGE SCALE GENOMIC DNA]</scope>
</reference>
<dbReference type="InterPro" id="IPR048681">
    <property type="entry name" value="I-TevI_DNA-bd"/>
</dbReference>
<protein>
    <recommendedName>
        <fullName evidence="1">HNH nuclease domain-containing protein</fullName>
    </recommendedName>
</protein>
<dbReference type="Pfam" id="PF13392">
    <property type="entry name" value="HNH_3"/>
    <property type="match status" value="2"/>
</dbReference>
<proteinExistence type="predicted"/>
<dbReference type="Proteomes" id="UP000000862">
    <property type="component" value="Segment"/>
</dbReference>
<dbReference type="InterPro" id="IPR003647">
    <property type="entry name" value="Intron_nuc_1_rpt"/>
</dbReference>
<dbReference type="SMART" id="SM00497">
    <property type="entry name" value="IENR1"/>
    <property type="match status" value="1"/>
</dbReference>
<feature type="domain" description="HNH nuclease" evidence="1">
    <location>
        <begin position="234"/>
        <end position="282"/>
    </location>
</feature>
<evidence type="ECO:0000313" key="2">
    <source>
        <dbReference type="EMBL" id="AAC96790.2"/>
    </source>
</evidence>
<evidence type="ECO:0000259" key="1">
    <source>
        <dbReference type="SMART" id="SM00507"/>
    </source>
</evidence>
<dbReference type="KEGG" id="vg:918028"/>
<dbReference type="RefSeq" id="NP_048779.2">
    <property type="nucleotide sequence ID" value="NC_000852.5"/>
</dbReference>
<keyword evidence="3" id="KW-1185">Reference proteome</keyword>
<dbReference type="SMART" id="SM00507">
    <property type="entry name" value="HNHc"/>
    <property type="match status" value="2"/>
</dbReference>
<dbReference type="Pfam" id="PF20987">
    <property type="entry name" value="I-TevI_DNA-bd"/>
    <property type="match status" value="1"/>
</dbReference>
<reference evidence="2 3" key="4">
    <citation type="journal article" date="1996" name="Virology">
        <title>Analysis of 76 kb of the chlorella virus PBCV-1 330-kb genome: map positions 182 to 258.</title>
        <authorList>
            <person name="Kutish G.F."/>
            <person name="Li Y."/>
            <person name="Lu Z."/>
            <person name="Furuta M."/>
            <person name="Rock D.L."/>
            <person name="Van Etten J.L."/>
        </authorList>
    </citation>
    <scope>NUCLEOTIDE SEQUENCE [LARGE SCALE GENOMIC DNA]</scope>
</reference>
<name>Q98474_PBCV1</name>
<dbReference type="Gene3D" id="1.10.10.10">
    <property type="entry name" value="Winged helix-like DNA-binding domain superfamily/Winged helix DNA-binding domain"/>
    <property type="match status" value="1"/>
</dbReference>
<dbReference type="InterPro" id="IPR003615">
    <property type="entry name" value="HNH_nuc"/>
</dbReference>
<gene>
    <name evidence="2" type="primary">A422R</name>
</gene>
<dbReference type="InterPro" id="IPR044925">
    <property type="entry name" value="His-Me_finger_sf"/>
</dbReference>
<dbReference type="InterPro" id="IPR036388">
    <property type="entry name" value="WH-like_DNA-bd_sf"/>
</dbReference>
<sequence>MCNEWNDIPGILSAKKIYQASIFGDIRSVDKTTNKTKIISQYVNSGYLKVGINKKIHQVHNLIALAFIKKPDDFNETFTIDHIDRNPLNNSVSNLRWVNKHVQLENRRDICRIHIHSLPVIATNVSSKEVSYFSSLHEAAEKIKGANFKHISACINKDRKTHAGYIWSPPETLPDKEGEEWEFITKTPRYNVFISNYGRIGYEFKCGYTKKVSSNDMLTERGVGRDRYPSINISKKEVPIHILVWKTFMGDIPEGVIINHKDHNKQNASLDNLEILTRSENAIAAHDAGKYDDKKTMRIKVSIDGVEYKSLSEASKILGISRQTITYRTE</sequence>
<dbReference type="GO" id="GO:0016788">
    <property type="term" value="F:hydrolase activity, acting on ester bonds"/>
    <property type="evidence" value="ECO:0007669"/>
    <property type="project" value="InterPro"/>
</dbReference>
<reference evidence="2 3" key="5">
    <citation type="journal article" date="1997" name="Virology">
        <title>Analysis of 74 kb of DNA located at the right end of the 330-kb chlorella virus PBCV-1 genome.</title>
        <authorList>
            <person name="Li Y."/>
            <person name="Lu Z."/>
            <person name="Sun L."/>
            <person name="Ropp S."/>
            <person name="Kutish G.F."/>
            <person name="Rock D.L."/>
            <person name="Van Etten J.L."/>
        </authorList>
    </citation>
    <scope>NUCLEOTIDE SEQUENCE [LARGE SCALE GENOMIC DNA]</scope>
</reference>
<dbReference type="Gene3D" id="3.90.75.20">
    <property type="match status" value="2"/>
</dbReference>
<evidence type="ECO:0000313" key="3">
    <source>
        <dbReference type="Proteomes" id="UP000000862"/>
    </source>
</evidence>
<reference evidence="2 3" key="1">
    <citation type="journal article" date="1995" name="Virology">
        <title>Analysis of 45 kb of DNA located at the left end of the chlorella virus PBCV-1 genome.</title>
        <authorList>
            <person name="Lu Z."/>
            <person name="Li Y."/>
            <person name="Zhang Y."/>
            <person name="Kutish G.F."/>
            <person name="Rock D.L."/>
            <person name="Van Etten J.L."/>
        </authorList>
    </citation>
    <scope>NUCLEOTIDE SEQUENCE [LARGE SCALE GENOMIC DNA]</scope>
</reference>
<organism evidence="2 3">
    <name type="scientific">Paramecium bursaria Chlorella virus 1</name>
    <name type="common">PBCV-1</name>
    <dbReference type="NCBI Taxonomy" id="10506"/>
    <lineage>
        <taxon>Viruses</taxon>
        <taxon>Varidnaviria</taxon>
        <taxon>Bamfordvirae</taxon>
        <taxon>Nucleocytoviricota</taxon>
        <taxon>Megaviricetes</taxon>
        <taxon>Algavirales</taxon>
        <taxon>Phycodnaviridae</taxon>
        <taxon>Chlorovirus</taxon>
        <taxon>Chlorovirus vanettense</taxon>
    </lineage>
</organism>
<reference evidence="2 3" key="6">
    <citation type="journal article" date="1999" name="Virology">
        <title>Chlorella virus PBCV-1 encodes a functional homospermidine synthase.</title>
        <authorList>
            <person name="Kaiser A."/>
            <person name="Vollmert M."/>
            <person name="Tholl D."/>
            <person name="Graves M.V."/>
            <person name="Gurnon J.R."/>
            <person name="Xing W."/>
            <person name="Lisec A.D."/>
            <person name="Nickerson K.W."/>
            <person name="Van Etten J.L."/>
        </authorList>
    </citation>
    <scope>NUCLEOTIDE SEQUENCE [LARGE SCALE GENOMIC DNA]</scope>
</reference>
<dbReference type="InterPro" id="IPR010902">
    <property type="entry name" value="NUMOD4"/>
</dbReference>